<dbReference type="InterPro" id="IPR052927">
    <property type="entry name" value="DCC_oxidoreductase"/>
</dbReference>
<proteinExistence type="predicted"/>
<dbReference type="PANTHER" id="PTHR33639:SF2">
    <property type="entry name" value="DUF393 DOMAIN-CONTAINING PROTEIN"/>
    <property type="match status" value="1"/>
</dbReference>
<evidence type="ECO:0000313" key="2">
    <source>
        <dbReference type="Proteomes" id="UP001596270"/>
    </source>
</evidence>
<dbReference type="PANTHER" id="PTHR33639">
    <property type="entry name" value="THIOL-DISULFIDE OXIDOREDUCTASE DCC"/>
    <property type="match status" value="1"/>
</dbReference>
<gene>
    <name evidence="1" type="ORF">ACFQND_08495</name>
</gene>
<reference evidence="2" key="1">
    <citation type="journal article" date="2019" name="Int. J. Syst. Evol. Microbiol.">
        <title>The Global Catalogue of Microorganisms (GCM) 10K type strain sequencing project: providing services to taxonomists for standard genome sequencing and annotation.</title>
        <authorList>
            <consortium name="The Broad Institute Genomics Platform"/>
            <consortium name="The Broad Institute Genome Sequencing Center for Infectious Disease"/>
            <person name="Wu L."/>
            <person name="Ma J."/>
        </authorList>
    </citation>
    <scope>NUCLEOTIDE SEQUENCE [LARGE SCALE GENOMIC DNA]</scope>
    <source>
        <strain evidence="2">CCUG 39402</strain>
    </source>
</reference>
<sequence length="129" mass="14915">MIVVFDAQCLLCNGWVQFLLKHDRRGRFQFAAIQGDVGRRLLADAGLQVEGLQTLLLVDRGQSWQHTDAILRILHALGWPWRAAWAAWLVPAPLRNGLYRLIARNRYWLFGRSEYCLVPDSKVAKRFLD</sequence>
<protein>
    <submittedName>
        <fullName evidence="1">Thiol-disulfide oxidoreductase DCC family protein</fullName>
    </submittedName>
</protein>
<dbReference type="RefSeq" id="WP_371436801.1">
    <property type="nucleotide sequence ID" value="NZ_JBHSRS010000018.1"/>
</dbReference>
<name>A0ABW1TWE5_9BURK</name>
<dbReference type="EMBL" id="JBHSRS010000018">
    <property type="protein sequence ID" value="MFC6281264.1"/>
    <property type="molecule type" value="Genomic_DNA"/>
</dbReference>
<dbReference type="Proteomes" id="UP001596270">
    <property type="component" value="Unassembled WGS sequence"/>
</dbReference>
<accession>A0ABW1TWE5</accession>
<keyword evidence="2" id="KW-1185">Reference proteome</keyword>
<evidence type="ECO:0000313" key="1">
    <source>
        <dbReference type="EMBL" id="MFC6281264.1"/>
    </source>
</evidence>
<comment type="caution">
    <text evidence="1">The sequence shown here is derived from an EMBL/GenBank/DDBJ whole genome shotgun (WGS) entry which is preliminary data.</text>
</comment>
<dbReference type="InterPro" id="IPR007263">
    <property type="entry name" value="DCC1-like"/>
</dbReference>
<dbReference type="Pfam" id="PF04134">
    <property type="entry name" value="DCC1-like"/>
    <property type="match status" value="1"/>
</dbReference>
<organism evidence="1 2">
    <name type="scientific">Polaromonas aquatica</name>
    <dbReference type="NCBI Taxonomy" id="332657"/>
    <lineage>
        <taxon>Bacteria</taxon>
        <taxon>Pseudomonadati</taxon>
        <taxon>Pseudomonadota</taxon>
        <taxon>Betaproteobacteria</taxon>
        <taxon>Burkholderiales</taxon>
        <taxon>Comamonadaceae</taxon>
        <taxon>Polaromonas</taxon>
    </lineage>
</organism>